<evidence type="ECO:0000259" key="6">
    <source>
        <dbReference type="PROSITE" id="PS50119"/>
    </source>
</evidence>
<evidence type="ECO:0000313" key="7">
    <source>
        <dbReference type="EMBL" id="CAD8057304.1"/>
    </source>
</evidence>
<dbReference type="PROSITE" id="PS50119">
    <property type="entry name" value="ZF_BBOX"/>
    <property type="match status" value="1"/>
</dbReference>
<sequence>MEFQCCQCSIDFNQTDHSPLVLPSCGHSVCLSCVNKYISGQQSLICKEDGIQCDVHKDIKCFPQNQSIIALIKKRRSSAKCVTTIQTPDEQQQQIFNQIKDVSDFQGEKGLSQSLSQEALPKSSLCKLHQKELELVCQEDGQYICVNCALFGPHKFHNYLPIEQYLKQIESAVQQISNVYKQIQTERNSQEQFKQLLVLGLKQQQNCLRSQIELQFDDLIKSIEDIKLQVLHNVELNYQNSIDHQSIKLDSELISLQIEADNWLNQAQNQLSLLLDDSQEQKCRKFDDQIVKLGDVLIQSFDKIKEQIKIKIEQTYNSLVVQVPIQLILNYITKMMGLNKTKSEVLKQEYVQPLESILEEKDPIKKVDQSEFLLDDKQLQEESFYQYELHKPLQIDVTKGKRYSGIFSQSQQPTQPTSPSQDMTKSINFVSGQNQPLKLKERSMTLSHHELLDVSQILIQKQTKINNNTNSNSNSKSQKKFTNNQKMNDKLSNTFSIIHQDKSEIIDLSSIDFTDQIIQILGEYLKGTQTVKVLKLSKCKLTDDLLYKLILNITQTKINTLHLQQNILTEKCLDNILTHLRQNGQTQLRSLYLNQNNCTATKAKKKIDEIKKFGIQISL</sequence>
<keyword evidence="1" id="KW-0479">Metal-binding</keyword>
<feature type="domain" description="RING-type" evidence="5">
    <location>
        <begin position="5"/>
        <end position="57"/>
    </location>
</feature>
<comment type="caution">
    <text evidence="7">The sequence shown here is derived from an EMBL/GenBank/DDBJ whole genome shotgun (WGS) entry which is preliminary data.</text>
</comment>
<dbReference type="GO" id="GO:0008270">
    <property type="term" value="F:zinc ion binding"/>
    <property type="evidence" value="ECO:0007669"/>
    <property type="project" value="UniProtKB-KW"/>
</dbReference>
<dbReference type="Proteomes" id="UP000692954">
    <property type="component" value="Unassembled WGS sequence"/>
</dbReference>
<evidence type="ECO:0000256" key="4">
    <source>
        <dbReference type="PROSITE-ProRule" id="PRU00024"/>
    </source>
</evidence>
<name>A0A8S1L3V2_9CILI</name>
<keyword evidence="3" id="KW-0862">Zinc</keyword>
<organism evidence="7 8">
    <name type="scientific">Paramecium sonneborni</name>
    <dbReference type="NCBI Taxonomy" id="65129"/>
    <lineage>
        <taxon>Eukaryota</taxon>
        <taxon>Sar</taxon>
        <taxon>Alveolata</taxon>
        <taxon>Ciliophora</taxon>
        <taxon>Intramacronucleata</taxon>
        <taxon>Oligohymenophorea</taxon>
        <taxon>Peniculida</taxon>
        <taxon>Parameciidae</taxon>
        <taxon>Paramecium</taxon>
    </lineage>
</organism>
<feature type="domain" description="B box-type" evidence="6">
    <location>
        <begin position="121"/>
        <end position="162"/>
    </location>
</feature>
<dbReference type="InterPro" id="IPR000315">
    <property type="entry name" value="Znf_B-box"/>
</dbReference>
<dbReference type="AlphaFoldDB" id="A0A8S1L3V2"/>
<accession>A0A8S1L3V2</accession>
<dbReference type="Pfam" id="PF00643">
    <property type="entry name" value="zf-B_box"/>
    <property type="match status" value="1"/>
</dbReference>
<dbReference type="PROSITE" id="PS00518">
    <property type="entry name" value="ZF_RING_1"/>
    <property type="match status" value="1"/>
</dbReference>
<keyword evidence="2 4" id="KW-0863">Zinc-finger</keyword>
<dbReference type="PROSITE" id="PS50089">
    <property type="entry name" value="ZF_RING_2"/>
    <property type="match status" value="1"/>
</dbReference>
<evidence type="ECO:0000259" key="5">
    <source>
        <dbReference type="PROSITE" id="PS50089"/>
    </source>
</evidence>
<dbReference type="EMBL" id="CAJJDN010000011">
    <property type="protein sequence ID" value="CAD8057304.1"/>
    <property type="molecule type" value="Genomic_DNA"/>
</dbReference>
<dbReference type="InterPro" id="IPR017907">
    <property type="entry name" value="Znf_RING_CS"/>
</dbReference>
<dbReference type="OrthoDB" id="128536at2759"/>
<gene>
    <name evidence="7" type="ORF">PSON_ATCC_30995.1.T0110124</name>
</gene>
<evidence type="ECO:0000256" key="2">
    <source>
        <dbReference type="ARBA" id="ARBA00022771"/>
    </source>
</evidence>
<evidence type="ECO:0000256" key="1">
    <source>
        <dbReference type="ARBA" id="ARBA00022723"/>
    </source>
</evidence>
<protein>
    <submittedName>
        <fullName evidence="7">Uncharacterized protein</fullName>
    </submittedName>
</protein>
<evidence type="ECO:0000313" key="8">
    <source>
        <dbReference type="Proteomes" id="UP000692954"/>
    </source>
</evidence>
<dbReference type="SMART" id="SM00336">
    <property type="entry name" value="BBOX"/>
    <property type="match status" value="1"/>
</dbReference>
<keyword evidence="8" id="KW-1185">Reference proteome</keyword>
<evidence type="ECO:0000256" key="3">
    <source>
        <dbReference type="ARBA" id="ARBA00022833"/>
    </source>
</evidence>
<dbReference type="InterPro" id="IPR001841">
    <property type="entry name" value="Znf_RING"/>
</dbReference>
<reference evidence="7" key="1">
    <citation type="submission" date="2021-01" db="EMBL/GenBank/DDBJ databases">
        <authorList>
            <consortium name="Genoscope - CEA"/>
            <person name="William W."/>
        </authorList>
    </citation>
    <scope>NUCLEOTIDE SEQUENCE</scope>
</reference>
<proteinExistence type="predicted"/>